<dbReference type="EMBL" id="UOGG01000191">
    <property type="protein sequence ID" value="VAX32268.1"/>
    <property type="molecule type" value="Genomic_DNA"/>
</dbReference>
<protein>
    <recommendedName>
        <fullName evidence="1">Rhodanese domain-containing protein</fullName>
    </recommendedName>
</protein>
<dbReference type="AlphaFoldDB" id="A0A3B1D8I7"/>
<reference evidence="2" key="1">
    <citation type="submission" date="2018-06" db="EMBL/GenBank/DDBJ databases">
        <authorList>
            <person name="Zhirakovskaya E."/>
        </authorList>
    </citation>
    <scope>NUCLEOTIDE SEQUENCE</scope>
</reference>
<dbReference type="SUPFAM" id="SSF52821">
    <property type="entry name" value="Rhodanese/Cell cycle control phosphatase"/>
    <property type="match status" value="1"/>
</dbReference>
<dbReference type="PANTHER" id="PTHR43031:SF17">
    <property type="entry name" value="SULFURTRANSFERASE YTWF-RELATED"/>
    <property type="match status" value="1"/>
</dbReference>
<feature type="domain" description="Rhodanese" evidence="1">
    <location>
        <begin position="19"/>
        <end position="107"/>
    </location>
</feature>
<evidence type="ECO:0000313" key="2">
    <source>
        <dbReference type="EMBL" id="VAX32268.1"/>
    </source>
</evidence>
<dbReference type="InterPro" id="IPR036873">
    <property type="entry name" value="Rhodanese-like_dom_sf"/>
</dbReference>
<sequence length="113" mass="12624">MQLKVLEIQPLALKKQLDAGEDVCLVDVREEWEHSLASIPGSQHIPLAELVDRVQELLFEENIVVYCHVGERSYRGAIILMESGFKTVHNLIGGIDGWSQVVDNSVPRYRAGG</sequence>
<organism evidence="2">
    <name type="scientific">hydrothermal vent metagenome</name>
    <dbReference type="NCBI Taxonomy" id="652676"/>
    <lineage>
        <taxon>unclassified sequences</taxon>
        <taxon>metagenomes</taxon>
        <taxon>ecological metagenomes</taxon>
    </lineage>
</organism>
<evidence type="ECO:0000259" key="1">
    <source>
        <dbReference type="PROSITE" id="PS50206"/>
    </source>
</evidence>
<accession>A0A3B1D8I7</accession>
<dbReference type="SMART" id="SM00450">
    <property type="entry name" value="RHOD"/>
    <property type="match status" value="1"/>
</dbReference>
<dbReference type="InterPro" id="IPR050229">
    <property type="entry name" value="GlpE_sulfurtransferase"/>
</dbReference>
<dbReference type="InterPro" id="IPR001763">
    <property type="entry name" value="Rhodanese-like_dom"/>
</dbReference>
<dbReference type="Pfam" id="PF00581">
    <property type="entry name" value="Rhodanese"/>
    <property type="match status" value="1"/>
</dbReference>
<dbReference type="PROSITE" id="PS50206">
    <property type="entry name" value="RHODANESE_3"/>
    <property type="match status" value="1"/>
</dbReference>
<dbReference type="Gene3D" id="3.40.250.10">
    <property type="entry name" value="Rhodanese-like domain"/>
    <property type="match status" value="1"/>
</dbReference>
<gene>
    <name evidence="2" type="ORF">MNBD_NITROSPINAE05-205</name>
</gene>
<name>A0A3B1D8I7_9ZZZZ</name>
<proteinExistence type="predicted"/>
<dbReference type="PANTHER" id="PTHR43031">
    <property type="entry name" value="FAD-DEPENDENT OXIDOREDUCTASE"/>
    <property type="match status" value="1"/>
</dbReference>